<keyword evidence="2" id="KW-1185">Reference proteome</keyword>
<protein>
    <submittedName>
        <fullName evidence="1">Uncharacterized protein</fullName>
    </submittedName>
</protein>
<accession>A0ABV4Z2H0</accession>
<dbReference type="RefSeq" id="WP_306075182.1">
    <property type="nucleotide sequence ID" value="NZ_JAROBZ020000004.1"/>
</dbReference>
<reference evidence="1 2" key="1">
    <citation type="submission" date="2024-05" db="EMBL/GenBank/DDBJ databases">
        <authorList>
            <person name="Venkateswaran K."/>
        </authorList>
    </citation>
    <scope>NUCLEOTIDE SEQUENCE [LARGE SCALE GENOMIC DNA]</scope>
    <source>
        <strain evidence="1 2">179-C4-2-HS</strain>
    </source>
</reference>
<evidence type="ECO:0000313" key="1">
    <source>
        <dbReference type="EMBL" id="MFB3171018.1"/>
    </source>
</evidence>
<sequence>MTKSQELEIRSLHLIEELEEVRKLETKIWGENESIPTHQTITAVKNGGLVLGAYFRKQLVGFQ</sequence>
<dbReference type="Proteomes" id="UP001241748">
    <property type="component" value="Unassembled WGS sequence"/>
</dbReference>
<evidence type="ECO:0000313" key="2">
    <source>
        <dbReference type="Proteomes" id="UP001241748"/>
    </source>
</evidence>
<proteinExistence type="predicted"/>
<comment type="caution">
    <text evidence="1">The sequence shown here is derived from an EMBL/GenBank/DDBJ whole genome shotgun (WGS) entry which is preliminary data.</text>
</comment>
<dbReference type="EMBL" id="JAROBZ020000004">
    <property type="protein sequence ID" value="MFB3171018.1"/>
    <property type="molecule type" value="Genomic_DNA"/>
</dbReference>
<organism evidence="1 2">
    <name type="scientific">Neobacillus driksii</name>
    <dbReference type="NCBI Taxonomy" id="3035913"/>
    <lineage>
        <taxon>Bacteria</taxon>
        <taxon>Bacillati</taxon>
        <taxon>Bacillota</taxon>
        <taxon>Bacilli</taxon>
        <taxon>Bacillales</taxon>
        <taxon>Bacillaceae</taxon>
        <taxon>Neobacillus</taxon>
    </lineage>
</organism>
<gene>
    <name evidence="1" type="ORF">P5G62_028410</name>
</gene>
<name>A0ABV4Z2H0_9BACI</name>